<dbReference type="Gene3D" id="3.30.565.10">
    <property type="entry name" value="Histidine kinase-like ATPase, C-terminal domain"/>
    <property type="match status" value="1"/>
</dbReference>
<dbReference type="GO" id="GO:0009927">
    <property type="term" value="F:histidine phosphotransfer kinase activity"/>
    <property type="evidence" value="ECO:0007669"/>
    <property type="project" value="TreeGrafter"/>
</dbReference>
<dbReference type="InterPro" id="IPR000014">
    <property type="entry name" value="PAS"/>
</dbReference>
<evidence type="ECO:0000313" key="10">
    <source>
        <dbReference type="EMBL" id="AAK78417.1"/>
    </source>
</evidence>
<name>Q97LW7_CLOAB</name>
<dbReference type="SMR" id="Q97LW7"/>
<dbReference type="Pfam" id="PF13188">
    <property type="entry name" value="PAS_8"/>
    <property type="match status" value="1"/>
</dbReference>
<dbReference type="CDD" id="cd00082">
    <property type="entry name" value="HisKA"/>
    <property type="match status" value="1"/>
</dbReference>
<evidence type="ECO:0000256" key="7">
    <source>
        <dbReference type="ARBA" id="ARBA00022840"/>
    </source>
</evidence>
<keyword evidence="6 10" id="KW-0418">Kinase</keyword>
<feature type="domain" description="Histidine kinase" evidence="9">
    <location>
        <begin position="384"/>
        <end position="607"/>
    </location>
</feature>
<keyword evidence="5" id="KW-0547">Nucleotide-binding</keyword>
<dbReference type="PANTHER" id="PTHR43047:SF72">
    <property type="entry name" value="OSMOSENSING HISTIDINE PROTEIN KINASE SLN1"/>
    <property type="match status" value="1"/>
</dbReference>
<evidence type="ECO:0000256" key="6">
    <source>
        <dbReference type="ARBA" id="ARBA00022777"/>
    </source>
</evidence>
<dbReference type="PROSITE" id="PS50109">
    <property type="entry name" value="HIS_KIN"/>
    <property type="match status" value="1"/>
</dbReference>
<dbReference type="GO" id="GO:0005524">
    <property type="term" value="F:ATP binding"/>
    <property type="evidence" value="ECO:0007669"/>
    <property type="project" value="UniProtKB-KW"/>
</dbReference>
<evidence type="ECO:0000256" key="2">
    <source>
        <dbReference type="ARBA" id="ARBA00012438"/>
    </source>
</evidence>
<dbReference type="FunFam" id="3.30.565.10:FF:000037">
    <property type="entry name" value="Hybrid sensor histidine kinase/response regulator"/>
    <property type="match status" value="1"/>
</dbReference>
<protein>
    <recommendedName>
        <fullName evidence="2">histidine kinase</fullName>
        <ecNumber evidence="2">2.7.13.3</ecNumber>
    </recommendedName>
</protein>
<dbReference type="SMART" id="SM00091">
    <property type="entry name" value="PAS"/>
    <property type="match status" value="2"/>
</dbReference>
<dbReference type="GO" id="GO:0005886">
    <property type="term" value="C:plasma membrane"/>
    <property type="evidence" value="ECO:0007669"/>
    <property type="project" value="TreeGrafter"/>
</dbReference>
<dbReference type="SUPFAM" id="SSF55785">
    <property type="entry name" value="PYP-like sensor domain (PAS domain)"/>
    <property type="match status" value="2"/>
</dbReference>
<keyword evidence="8" id="KW-0902">Two-component regulatory system</keyword>
<dbReference type="PIR" id="F96953">
    <property type="entry name" value="F96953"/>
</dbReference>
<dbReference type="GO" id="GO:0000155">
    <property type="term" value="F:phosphorelay sensor kinase activity"/>
    <property type="evidence" value="ECO:0007669"/>
    <property type="project" value="InterPro"/>
</dbReference>
<dbReference type="OrthoDB" id="9813394at2"/>
<dbReference type="SMART" id="SM00387">
    <property type="entry name" value="HATPase_c"/>
    <property type="match status" value="1"/>
</dbReference>
<evidence type="ECO:0000256" key="3">
    <source>
        <dbReference type="ARBA" id="ARBA00022553"/>
    </source>
</evidence>
<dbReference type="PRINTS" id="PR00344">
    <property type="entry name" value="BCTRLSENSOR"/>
</dbReference>
<dbReference type="InterPro" id="IPR003594">
    <property type="entry name" value="HATPase_dom"/>
</dbReference>
<dbReference type="eggNOG" id="COG2205">
    <property type="taxonomic scope" value="Bacteria"/>
</dbReference>
<evidence type="ECO:0000256" key="8">
    <source>
        <dbReference type="ARBA" id="ARBA00023012"/>
    </source>
</evidence>
<keyword evidence="4" id="KW-0808">Transferase</keyword>
<dbReference type="PANTHER" id="PTHR43047">
    <property type="entry name" value="TWO-COMPONENT HISTIDINE PROTEIN KINASE"/>
    <property type="match status" value="1"/>
</dbReference>
<dbReference type="InterPro" id="IPR036097">
    <property type="entry name" value="HisK_dim/P_sf"/>
</dbReference>
<evidence type="ECO:0000256" key="1">
    <source>
        <dbReference type="ARBA" id="ARBA00000085"/>
    </source>
</evidence>
<dbReference type="SUPFAM" id="SSF47384">
    <property type="entry name" value="Homodimeric domain of signal transducing histidine kinase"/>
    <property type="match status" value="1"/>
</dbReference>
<proteinExistence type="predicted"/>
<evidence type="ECO:0000313" key="11">
    <source>
        <dbReference type="Proteomes" id="UP000000814"/>
    </source>
</evidence>
<dbReference type="EC" id="2.7.13.3" evidence="2"/>
<dbReference type="Gene3D" id="3.30.450.20">
    <property type="entry name" value="PAS domain"/>
    <property type="match status" value="2"/>
</dbReference>
<organism evidence="10 11">
    <name type="scientific">Clostridium acetobutylicum (strain ATCC 824 / DSM 792 / JCM 1419 / IAM 19013 / LMG 5710 / NBRC 13948 / NRRL B-527 / VKM B-1787 / 2291 / W)</name>
    <dbReference type="NCBI Taxonomy" id="272562"/>
    <lineage>
        <taxon>Bacteria</taxon>
        <taxon>Bacillati</taxon>
        <taxon>Bacillota</taxon>
        <taxon>Clostridia</taxon>
        <taxon>Eubacteriales</taxon>
        <taxon>Clostridiaceae</taxon>
        <taxon>Clostridium</taxon>
    </lineage>
</organism>
<comment type="catalytic activity">
    <reaction evidence="1">
        <text>ATP + protein L-histidine = ADP + protein N-phospho-L-histidine.</text>
        <dbReference type="EC" id="2.7.13.3"/>
    </reaction>
</comment>
<dbReference type="HOGENOM" id="CLU_000445_89_20_9"/>
<evidence type="ECO:0000259" key="9">
    <source>
        <dbReference type="PROSITE" id="PS50109"/>
    </source>
</evidence>
<dbReference type="Pfam" id="PF00512">
    <property type="entry name" value="HisKA"/>
    <property type="match status" value="1"/>
</dbReference>
<dbReference type="Gene3D" id="1.10.287.130">
    <property type="match status" value="1"/>
</dbReference>
<dbReference type="InterPro" id="IPR036890">
    <property type="entry name" value="HATPase_C_sf"/>
</dbReference>
<reference evidence="10 11" key="1">
    <citation type="journal article" date="2001" name="J. Bacteriol.">
        <title>Genome sequence and comparative analysis of the solvent-producing bacterium Clostridium acetobutylicum.</title>
        <authorList>
            <person name="Nolling J."/>
            <person name="Breton G."/>
            <person name="Omelchenko M.V."/>
            <person name="Makarova K.S."/>
            <person name="Zeng Q."/>
            <person name="Gibson R."/>
            <person name="Lee H.M."/>
            <person name="Dubois J."/>
            <person name="Qiu D."/>
            <person name="Hitti J."/>
            <person name="Wolf Y.I."/>
            <person name="Tatusov R.L."/>
            <person name="Sabathe F."/>
            <person name="Doucette-Stamm L."/>
            <person name="Soucaille P."/>
            <person name="Daly M.J."/>
            <person name="Bennett G.N."/>
            <person name="Koonin E.V."/>
            <person name="Smith D.R."/>
        </authorList>
    </citation>
    <scope>NUCLEOTIDE SEQUENCE [LARGE SCALE GENOMIC DNA]</scope>
    <source>
        <strain evidence="11">ATCC 824 / DSM 792 / JCM 1419 / LMG 5710 / VKM B-1787</strain>
    </source>
</reference>
<dbReference type="InterPro" id="IPR005467">
    <property type="entry name" value="His_kinase_dom"/>
</dbReference>
<sequence length="637" mass="74417">MSYLFEEIYSDDEKIYLEISELFDKYNISLQNRNKETWLECINGINKGIRNQEKEKVVECILQFTQKDDRILKFIENAYTNYVIKNISNINHMKKALVELNDFFYEVERSIIENRTSYMHKVNIQFIDRIIDSIPFLVIIKNENGKHIKVNKEAREFYGVKEEIKKDNKLDKYNYSELNNLKIESESSKTFCEQVLNKDNEERTLYVIAIPVTINNNEKFTVIIKSDITKFQNNQIENNGENLKNLFKSVPEAIFIHDNTKVIYLNKVAKELFGCEKLQEIIGKDYTNLIKIQNISEDKKSNLNGTEYNIRSAEIVRTCDNRVLKVEFLVEKYLYRDKEIELVVVWDMEYKTKMEELKNRMSEKNDFLNKVLYYSNAKTQFMGTISHELRTPLNIILSALQVMDLYANYGDLEEKCRVYEKYSVVMKQNGYRLLKMINNFMDITQIEDGARKLNFVQGNIVTIVEDVTLAVAAFLKDKGKNIIFDTDVEEKIMIFDKEKIERIVLNLLSNAVKFTGKDANIRVAIHDVGSNIQISVEDNGMGIPEDKKKMIFERFFQLDKTFTRKNEGSGIGLSIVKLLVELHDGTIEVKSKVGIGSEFTVKLPVRKSNKYKNSYSDSLIRMSSKDKVNMEFSDLLI</sequence>
<gene>
    <name evidence="10" type="ordered locus">CA_C0437</name>
</gene>
<dbReference type="EMBL" id="AE001437">
    <property type="protein sequence ID" value="AAK78417.1"/>
    <property type="molecule type" value="Genomic_DNA"/>
</dbReference>
<evidence type="ECO:0000256" key="4">
    <source>
        <dbReference type="ARBA" id="ARBA00022679"/>
    </source>
</evidence>
<keyword evidence="7" id="KW-0067">ATP-binding</keyword>
<dbReference type="Proteomes" id="UP000000814">
    <property type="component" value="Chromosome"/>
</dbReference>
<dbReference type="SMART" id="SM00388">
    <property type="entry name" value="HisKA"/>
    <property type="match status" value="1"/>
</dbReference>
<dbReference type="SUPFAM" id="SSF55874">
    <property type="entry name" value="ATPase domain of HSP90 chaperone/DNA topoisomerase II/histidine kinase"/>
    <property type="match status" value="1"/>
</dbReference>
<accession>Q97LW7</accession>
<dbReference type="KEGG" id="cac:CA_C0437"/>
<dbReference type="Pfam" id="PF02518">
    <property type="entry name" value="HATPase_c"/>
    <property type="match status" value="1"/>
</dbReference>
<dbReference type="InterPro" id="IPR003661">
    <property type="entry name" value="HisK_dim/P_dom"/>
</dbReference>
<dbReference type="InterPro" id="IPR004358">
    <property type="entry name" value="Sig_transdc_His_kin-like_C"/>
</dbReference>
<dbReference type="PATRIC" id="fig|272562.8.peg.635"/>
<dbReference type="RefSeq" id="WP_010963759.1">
    <property type="nucleotide sequence ID" value="NC_003030.1"/>
</dbReference>
<keyword evidence="3" id="KW-0597">Phosphoprotein</keyword>
<dbReference type="STRING" id="272562.CA_C0437"/>
<dbReference type="AlphaFoldDB" id="Q97LW7"/>
<dbReference type="InterPro" id="IPR035965">
    <property type="entry name" value="PAS-like_dom_sf"/>
</dbReference>
<evidence type="ECO:0000256" key="5">
    <source>
        <dbReference type="ARBA" id="ARBA00022741"/>
    </source>
</evidence>
<keyword evidence="11" id="KW-1185">Reference proteome</keyword>